<organism evidence="5 6">
    <name type="scientific">Archangium violaceum Cb vi76</name>
    <dbReference type="NCBI Taxonomy" id="1406225"/>
    <lineage>
        <taxon>Bacteria</taxon>
        <taxon>Pseudomonadati</taxon>
        <taxon>Myxococcota</taxon>
        <taxon>Myxococcia</taxon>
        <taxon>Myxococcales</taxon>
        <taxon>Cystobacterineae</taxon>
        <taxon>Archangiaceae</taxon>
        <taxon>Archangium</taxon>
    </lineage>
</organism>
<reference evidence="5 6" key="1">
    <citation type="submission" date="2014-07" db="EMBL/GenBank/DDBJ databases">
        <title>Draft Genome Sequence of Gephyronic Acid Producer, Cystobacter violaceus Strain Cb vi76.</title>
        <authorList>
            <person name="Stevens D.C."/>
            <person name="Young J."/>
            <person name="Carmichael R."/>
            <person name="Tan J."/>
            <person name="Taylor R.E."/>
        </authorList>
    </citation>
    <scope>NUCLEOTIDE SEQUENCE [LARGE SCALE GENOMIC DNA]</scope>
    <source>
        <strain evidence="5 6">Cb vi76</strain>
    </source>
</reference>
<evidence type="ECO:0000259" key="4">
    <source>
        <dbReference type="Pfam" id="PF04828"/>
    </source>
</evidence>
<dbReference type="RefSeq" id="WP_043404219.1">
    <property type="nucleotide sequence ID" value="NZ_JPMI01000233.1"/>
</dbReference>
<comment type="caution">
    <text evidence="5">The sequence shown here is derived from an EMBL/GenBank/DDBJ whole genome shotgun (WGS) entry which is preliminary data.</text>
</comment>
<feature type="domain" description="CENP-V/GFA" evidence="4">
    <location>
        <begin position="10"/>
        <end position="39"/>
    </location>
</feature>
<dbReference type="AlphaFoldDB" id="A0A084SMR3"/>
<proteinExistence type="inferred from homology"/>
<dbReference type="EMBL" id="JPMI01000233">
    <property type="protein sequence ID" value="KFA89748.1"/>
    <property type="molecule type" value="Genomic_DNA"/>
</dbReference>
<dbReference type="InterPro" id="IPR011057">
    <property type="entry name" value="Mss4-like_sf"/>
</dbReference>
<evidence type="ECO:0000256" key="2">
    <source>
        <dbReference type="ARBA" id="ARBA00022723"/>
    </source>
</evidence>
<sequence length="172" mass="19274">MPARTDIIRTAACACGQVELEGRGAPIIHTECYCADCQEGGRRIEALPNAHSPRGPTGSTQFILYRKDRFRVSRGESLLSSFTLKDDSPTRRFVATCCNSGMYMDMGKGPHWVSVYGKRFTGEVPPLELRTCTRYKPAGVELPNDVPNHPSYLSVTFMTKLFLAWIPMLLRR</sequence>
<evidence type="ECO:0000313" key="6">
    <source>
        <dbReference type="Proteomes" id="UP000028547"/>
    </source>
</evidence>
<protein>
    <recommendedName>
        <fullName evidence="4">CENP-V/GFA domain-containing protein</fullName>
    </recommendedName>
</protein>
<dbReference type="Gene3D" id="3.90.1590.10">
    <property type="entry name" value="glutathione-dependent formaldehyde- activating enzyme (gfa)"/>
    <property type="match status" value="1"/>
</dbReference>
<name>A0A084SMR3_9BACT</name>
<dbReference type="SUPFAM" id="SSF51316">
    <property type="entry name" value="Mss4-like"/>
    <property type="match status" value="1"/>
</dbReference>
<comment type="similarity">
    <text evidence="1">Belongs to the Gfa family.</text>
</comment>
<dbReference type="GO" id="GO:0016846">
    <property type="term" value="F:carbon-sulfur lyase activity"/>
    <property type="evidence" value="ECO:0007669"/>
    <property type="project" value="InterPro"/>
</dbReference>
<dbReference type="Proteomes" id="UP000028547">
    <property type="component" value="Unassembled WGS sequence"/>
</dbReference>
<evidence type="ECO:0000256" key="3">
    <source>
        <dbReference type="ARBA" id="ARBA00022833"/>
    </source>
</evidence>
<accession>A0A084SMR3</accession>
<evidence type="ECO:0000256" key="1">
    <source>
        <dbReference type="ARBA" id="ARBA00005495"/>
    </source>
</evidence>
<dbReference type="InterPro" id="IPR006913">
    <property type="entry name" value="CENP-V/GFA"/>
</dbReference>
<gene>
    <name evidence="5" type="ORF">Q664_33225</name>
</gene>
<keyword evidence="3" id="KW-0862">Zinc</keyword>
<evidence type="ECO:0000313" key="5">
    <source>
        <dbReference type="EMBL" id="KFA89748.1"/>
    </source>
</evidence>
<dbReference type="GO" id="GO:0046872">
    <property type="term" value="F:metal ion binding"/>
    <property type="evidence" value="ECO:0007669"/>
    <property type="project" value="UniProtKB-KW"/>
</dbReference>
<keyword evidence="2" id="KW-0479">Metal-binding</keyword>
<dbReference type="Pfam" id="PF04828">
    <property type="entry name" value="GFA"/>
    <property type="match status" value="1"/>
</dbReference>